<evidence type="ECO:0000256" key="1">
    <source>
        <dbReference type="SAM" id="MobiDB-lite"/>
    </source>
</evidence>
<proteinExistence type="predicted"/>
<comment type="caution">
    <text evidence="2">The sequence shown here is derived from an EMBL/GenBank/DDBJ whole genome shotgun (WGS) entry which is preliminary data.</text>
</comment>
<name>A0ABD2WDV9_9HYME</name>
<evidence type="ECO:0000313" key="2">
    <source>
        <dbReference type="EMBL" id="KAL3391270.1"/>
    </source>
</evidence>
<gene>
    <name evidence="2" type="ORF">TKK_014004</name>
</gene>
<dbReference type="AlphaFoldDB" id="A0ABD2WDV9"/>
<organism evidence="2 3">
    <name type="scientific">Trichogramma kaykai</name>
    <dbReference type="NCBI Taxonomy" id="54128"/>
    <lineage>
        <taxon>Eukaryota</taxon>
        <taxon>Metazoa</taxon>
        <taxon>Ecdysozoa</taxon>
        <taxon>Arthropoda</taxon>
        <taxon>Hexapoda</taxon>
        <taxon>Insecta</taxon>
        <taxon>Pterygota</taxon>
        <taxon>Neoptera</taxon>
        <taxon>Endopterygota</taxon>
        <taxon>Hymenoptera</taxon>
        <taxon>Apocrita</taxon>
        <taxon>Proctotrupomorpha</taxon>
        <taxon>Chalcidoidea</taxon>
        <taxon>Trichogrammatidae</taxon>
        <taxon>Trichogramma</taxon>
    </lineage>
</organism>
<reference evidence="2 3" key="1">
    <citation type="journal article" date="2024" name="bioRxiv">
        <title>A reference genome for Trichogramma kaykai: A tiny desert-dwelling parasitoid wasp with competing sex-ratio distorters.</title>
        <authorList>
            <person name="Culotta J."/>
            <person name="Lindsey A.R."/>
        </authorList>
    </citation>
    <scope>NUCLEOTIDE SEQUENCE [LARGE SCALE GENOMIC DNA]</scope>
    <source>
        <strain evidence="2 3">KSX58</strain>
    </source>
</reference>
<dbReference type="EMBL" id="JBJJXI010000111">
    <property type="protein sequence ID" value="KAL3391270.1"/>
    <property type="molecule type" value="Genomic_DNA"/>
</dbReference>
<accession>A0ABD2WDV9</accession>
<protein>
    <submittedName>
        <fullName evidence="2">Uncharacterized protein</fullName>
    </submittedName>
</protein>
<evidence type="ECO:0000313" key="3">
    <source>
        <dbReference type="Proteomes" id="UP001627154"/>
    </source>
</evidence>
<feature type="region of interest" description="Disordered" evidence="1">
    <location>
        <begin position="56"/>
        <end position="84"/>
    </location>
</feature>
<sequence>MHTYAAYIPIGINFYVNHHLITKYFVPVFCTSSKSRTRWSHCVSVSSESDNWRDAAAASAAEEAAHPDYSLSPPPRRLKRRKAS</sequence>
<keyword evidence="3" id="KW-1185">Reference proteome</keyword>
<dbReference type="Proteomes" id="UP001627154">
    <property type="component" value="Unassembled WGS sequence"/>
</dbReference>